<dbReference type="FunFam" id="1.10.560.10:FF:000058">
    <property type="entry name" value="T-complex protein 1 subunit zeta"/>
    <property type="match status" value="1"/>
</dbReference>
<evidence type="ECO:0000256" key="7">
    <source>
        <dbReference type="ARBA" id="ARBA00022801"/>
    </source>
</evidence>
<evidence type="ECO:0000256" key="5">
    <source>
        <dbReference type="ARBA" id="ARBA00022664"/>
    </source>
</evidence>
<comment type="subcellular location">
    <subcellularLocation>
        <location evidence="1">Cytoplasm</location>
    </subcellularLocation>
</comment>
<reference evidence="17 18" key="1">
    <citation type="submission" date="2019-10" db="EMBL/GenBank/DDBJ databases">
        <title>Assembly and Annotation for the nematode Trichostrongylus colubriformis.</title>
        <authorList>
            <person name="Martin J."/>
        </authorList>
    </citation>
    <scope>NUCLEOTIDE SEQUENCE [LARGE SCALE GENOMIC DNA]</scope>
    <source>
        <strain evidence="17">G859</strain>
        <tissue evidence="17">Whole worm</tissue>
    </source>
</reference>
<dbReference type="GO" id="GO:0005524">
    <property type="term" value="F:ATP binding"/>
    <property type="evidence" value="ECO:0007669"/>
    <property type="project" value="UniProtKB-KW"/>
</dbReference>
<keyword evidence="9 13" id="KW-0067">ATP-binding</keyword>
<comment type="caution">
    <text evidence="17">The sequence shown here is derived from an EMBL/GenBank/DDBJ whole genome shotgun (WGS) entry which is preliminary data.</text>
</comment>
<dbReference type="EC" id="3.6.4.13" evidence="3"/>
<dbReference type="SUPFAM" id="SSF52540">
    <property type="entry name" value="P-loop containing nucleoside triphosphate hydrolases"/>
    <property type="match status" value="1"/>
</dbReference>
<dbReference type="PANTHER" id="PTHR11353">
    <property type="entry name" value="CHAPERONIN"/>
    <property type="match status" value="1"/>
</dbReference>
<dbReference type="GO" id="GO:0140662">
    <property type="term" value="F:ATP-dependent protein folding chaperone"/>
    <property type="evidence" value="ECO:0007669"/>
    <property type="project" value="InterPro"/>
</dbReference>
<evidence type="ECO:0000256" key="14">
    <source>
        <dbReference type="SAM" id="MobiDB-lite"/>
    </source>
</evidence>
<evidence type="ECO:0000313" key="17">
    <source>
        <dbReference type="EMBL" id="KAK5973626.1"/>
    </source>
</evidence>
<evidence type="ECO:0000256" key="8">
    <source>
        <dbReference type="ARBA" id="ARBA00022806"/>
    </source>
</evidence>
<proteinExistence type="inferred from homology"/>
<keyword evidence="10 13" id="KW-0143">Chaperone</keyword>
<dbReference type="GO" id="GO:0003724">
    <property type="term" value="F:RNA helicase activity"/>
    <property type="evidence" value="ECO:0007669"/>
    <property type="project" value="UniProtKB-EC"/>
</dbReference>
<dbReference type="InterPro" id="IPR027417">
    <property type="entry name" value="P-loop_NTPase"/>
</dbReference>
<protein>
    <recommendedName>
        <fullName evidence="3">RNA helicase</fullName>
        <ecNumber evidence="3">3.6.4.13</ecNumber>
    </recommendedName>
</protein>
<dbReference type="CDD" id="cd03342">
    <property type="entry name" value="TCP1_zeta"/>
    <property type="match status" value="1"/>
</dbReference>
<evidence type="ECO:0000256" key="2">
    <source>
        <dbReference type="ARBA" id="ARBA00008020"/>
    </source>
</evidence>
<feature type="compositionally biased region" description="Basic and acidic residues" evidence="14">
    <location>
        <begin position="585"/>
        <end position="601"/>
    </location>
</feature>
<feature type="short sequence motif" description="Q motif" evidence="12">
    <location>
        <begin position="759"/>
        <end position="787"/>
    </location>
</feature>
<evidence type="ECO:0000256" key="13">
    <source>
        <dbReference type="RuleBase" id="RU004187"/>
    </source>
</evidence>
<dbReference type="GO" id="GO:0003676">
    <property type="term" value="F:nucleic acid binding"/>
    <property type="evidence" value="ECO:0007669"/>
    <property type="project" value="InterPro"/>
</dbReference>
<dbReference type="Pfam" id="PF00118">
    <property type="entry name" value="Cpn60_TCP1"/>
    <property type="match status" value="1"/>
</dbReference>
<feature type="region of interest" description="Disordered" evidence="14">
    <location>
        <begin position="699"/>
        <end position="722"/>
    </location>
</feature>
<evidence type="ECO:0000259" key="16">
    <source>
        <dbReference type="PROSITE" id="PS51195"/>
    </source>
</evidence>
<dbReference type="Gene3D" id="3.50.7.10">
    <property type="entry name" value="GroEL"/>
    <property type="match status" value="1"/>
</dbReference>
<comment type="similarity">
    <text evidence="2 13">Belongs to the TCP-1 chaperonin family.</text>
</comment>
<dbReference type="Pfam" id="PF25430">
    <property type="entry name" value="DDX23"/>
    <property type="match status" value="1"/>
</dbReference>
<dbReference type="GO" id="GO:0051082">
    <property type="term" value="F:unfolded protein binding"/>
    <property type="evidence" value="ECO:0007669"/>
    <property type="project" value="InterPro"/>
</dbReference>
<dbReference type="Pfam" id="PF00270">
    <property type="entry name" value="DEAD"/>
    <property type="match status" value="1"/>
</dbReference>
<comment type="catalytic activity">
    <reaction evidence="11">
        <text>ATP + H2O = ADP + phosphate + H(+)</text>
        <dbReference type="Rhea" id="RHEA:13065"/>
        <dbReference type="ChEBI" id="CHEBI:15377"/>
        <dbReference type="ChEBI" id="CHEBI:15378"/>
        <dbReference type="ChEBI" id="CHEBI:30616"/>
        <dbReference type="ChEBI" id="CHEBI:43474"/>
        <dbReference type="ChEBI" id="CHEBI:456216"/>
        <dbReference type="EC" id="3.6.4.13"/>
    </reaction>
</comment>
<dbReference type="FunFam" id="3.50.7.10:FF:000004">
    <property type="entry name" value="T-complex protein 1 subunit zeta"/>
    <property type="match status" value="1"/>
</dbReference>
<dbReference type="Proteomes" id="UP001331761">
    <property type="component" value="Unassembled WGS sequence"/>
</dbReference>
<dbReference type="GO" id="GO:0006397">
    <property type="term" value="P:mRNA processing"/>
    <property type="evidence" value="ECO:0007669"/>
    <property type="project" value="UniProtKB-KW"/>
</dbReference>
<feature type="domain" description="DEAD-box RNA helicase Q" evidence="16">
    <location>
        <begin position="759"/>
        <end position="787"/>
    </location>
</feature>
<dbReference type="PROSITE" id="PS00751">
    <property type="entry name" value="TCP1_2"/>
    <property type="match status" value="1"/>
</dbReference>
<dbReference type="InterPro" id="IPR027413">
    <property type="entry name" value="GROEL-like_equatorial_sf"/>
</dbReference>
<evidence type="ECO:0000313" key="18">
    <source>
        <dbReference type="Proteomes" id="UP001331761"/>
    </source>
</evidence>
<feature type="compositionally biased region" description="Basic and acidic residues" evidence="14">
    <location>
        <begin position="490"/>
        <end position="538"/>
    </location>
</feature>
<dbReference type="PROSITE" id="PS51195">
    <property type="entry name" value="Q_MOTIF"/>
    <property type="match status" value="1"/>
</dbReference>
<keyword evidence="4" id="KW-0963">Cytoplasm</keyword>
<dbReference type="InterPro" id="IPR011545">
    <property type="entry name" value="DEAD/DEAH_box_helicase_dom"/>
</dbReference>
<dbReference type="InterPro" id="IPR057479">
    <property type="entry name" value="PRP28/DDX23-like_helical"/>
</dbReference>
<dbReference type="PROSITE" id="PS00995">
    <property type="entry name" value="TCP1_3"/>
    <property type="match status" value="1"/>
</dbReference>
<evidence type="ECO:0000256" key="3">
    <source>
        <dbReference type="ARBA" id="ARBA00012552"/>
    </source>
</evidence>
<dbReference type="InterPro" id="IPR002194">
    <property type="entry name" value="Chaperonin_TCP-1_CS"/>
</dbReference>
<dbReference type="Gene3D" id="1.10.560.10">
    <property type="entry name" value="GroEL-like equatorial domain"/>
    <property type="match status" value="2"/>
</dbReference>
<keyword evidence="18" id="KW-1185">Reference proteome</keyword>
<evidence type="ECO:0000256" key="11">
    <source>
        <dbReference type="ARBA" id="ARBA00047984"/>
    </source>
</evidence>
<dbReference type="GO" id="GO:0016887">
    <property type="term" value="F:ATP hydrolysis activity"/>
    <property type="evidence" value="ECO:0007669"/>
    <property type="project" value="InterPro"/>
</dbReference>
<gene>
    <name evidence="17" type="ORF">GCK32_006397</name>
</gene>
<evidence type="ECO:0000256" key="6">
    <source>
        <dbReference type="ARBA" id="ARBA00022741"/>
    </source>
</evidence>
<keyword evidence="6 13" id="KW-0547">Nucleotide-binding</keyword>
<keyword evidence="15" id="KW-0732">Signal</keyword>
<feature type="non-terminal residue" evidence="17">
    <location>
        <position position="1"/>
    </location>
</feature>
<dbReference type="Gene3D" id="3.40.50.300">
    <property type="entry name" value="P-loop containing nucleotide triphosphate hydrolases"/>
    <property type="match status" value="1"/>
</dbReference>
<keyword evidence="5" id="KW-0507">mRNA processing</keyword>
<dbReference type="InterPro" id="IPR017998">
    <property type="entry name" value="Chaperone_TCP-1"/>
</dbReference>
<evidence type="ECO:0000256" key="10">
    <source>
        <dbReference type="ARBA" id="ARBA00023186"/>
    </source>
</evidence>
<feature type="chain" id="PRO_5042931439" description="RNA helicase" evidence="15">
    <location>
        <begin position="22"/>
        <end position="825"/>
    </location>
</feature>
<evidence type="ECO:0000256" key="12">
    <source>
        <dbReference type="PROSITE-ProRule" id="PRU00552"/>
    </source>
</evidence>
<evidence type="ECO:0000256" key="9">
    <source>
        <dbReference type="ARBA" id="ARBA00022840"/>
    </source>
</evidence>
<dbReference type="GO" id="GO:0005737">
    <property type="term" value="C:cytoplasm"/>
    <property type="evidence" value="ECO:0007669"/>
    <property type="project" value="UniProtKB-SubCell"/>
</dbReference>
<organism evidence="17 18">
    <name type="scientific">Trichostrongylus colubriformis</name>
    <name type="common">Black scour worm</name>
    <dbReference type="NCBI Taxonomy" id="6319"/>
    <lineage>
        <taxon>Eukaryota</taxon>
        <taxon>Metazoa</taxon>
        <taxon>Ecdysozoa</taxon>
        <taxon>Nematoda</taxon>
        <taxon>Chromadorea</taxon>
        <taxon>Rhabditida</taxon>
        <taxon>Rhabditina</taxon>
        <taxon>Rhabditomorpha</taxon>
        <taxon>Strongyloidea</taxon>
        <taxon>Trichostrongylidae</taxon>
        <taxon>Trichostrongylus</taxon>
    </lineage>
</organism>
<dbReference type="InterPro" id="IPR002423">
    <property type="entry name" value="Cpn60/GroEL/TCP-1"/>
</dbReference>
<evidence type="ECO:0000256" key="4">
    <source>
        <dbReference type="ARBA" id="ARBA00022490"/>
    </source>
</evidence>
<accession>A0AAN8F558</accession>
<evidence type="ECO:0000256" key="15">
    <source>
        <dbReference type="SAM" id="SignalP"/>
    </source>
</evidence>
<dbReference type="PROSITE" id="PS00750">
    <property type="entry name" value="TCP1_1"/>
    <property type="match status" value="1"/>
</dbReference>
<dbReference type="SUPFAM" id="SSF52029">
    <property type="entry name" value="GroEL apical domain-like"/>
    <property type="match status" value="1"/>
</dbReference>
<dbReference type="InterPro" id="IPR012722">
    <property type="entry name" value="Chap_CCT_zeta"/>
</dbReference>
<keyword evidence="8" id="KW-0347">Helicase</keyword>
<dbReference type="PRINTS" id="PR00304">
    <property type="entry name" value="TCOMPLEXTCP1"/>
</dbReference>
<dbReference type="AlphaFoldDB" id="A0AAN8F558"/>
<feature type="region of interest" description="Disordered" evidence="14">
    <location>
        <begin position="490"/>
        <end position="611"/>
    </location>
</feature>
<feature type="signal peptide" evidence="15">
    <location>
        <begin position="1"/>
        <end position="21"/>
    </location>
</feature>
<keyword evidence="7" id="KW-0378">Hydrolase</keyword>
<feature type="compositionally biased region" description="Basic and acidic residues" evidence="14">
    <location>
        <begin position="544"/>
        <end position="578"/>
    </location>
</feature>
<name>A0AAN8F558_TRICO</name>
<dbReference type="InterPro" id="IPR027409">
    <property type="entry name" value="GroEL-like_apical_dom_sf"/>
</dbReference>
<sequence>CYFRSFSFIFMVGFKMASIQCLNPKAELARHAAALELNISGARGLQEVMRSNLGPKGTLKMLVSGAGDIKLTKDGNVLLHEMSIQHPTASLIAKASTAQDDITGDGTTSTVLLIGELLKQAETYVLEGVHPRLITEGFEWANERTLELLEKLKQEVTIDRNLLIEVARTSLRTKLQHKLADHIADGLVLDHGARHPDMPKHVENAYVLTCNVSLEYEKTEVNSGLFYKTAAEREKLLAAEREFITRRVLKIIELKKKVCKDGDKKGFVVINQKGIDPPSLDLLAAEGILALRRAKRRNMERLQLAVGGEAVNSVDDLTPDVLGYAGLVYEHTLGEDKYTFVENCKDPKSVTLLIKGPNKHTIQQIKDAIHDGVRAVFNTISDKHVLPGAGAFEIAAYCMLMKEMESLKGRAKLGALAYANALLVIPKTLAINSGYDAQETIVKLVDERNAGGDMLVGIDLESGEPIQPTPKFLTREERAALALQRRAEQVERMKENQRRLDESRRQFEAEAKRAEGRDGRDRDRDHDRNRDRSRERRERSRSRDRREREKRERSRSRDRDRDRRGRSRSKERDRDRRDRSRSKEKRGDRDRDGTRSNRTESKEEDDTFDPNKLQEAVKVRYLGLQKEKKKRGRRLHERKFVFDWDASEDTSQDYNKLYQKRHEVQFFGRGAIAGIDVNTQKKTNNVFYQAIMEKRRTEEEKQMEKVRREKEKMRERKSAHDDRHWKMKPLDEMTERDWRIFREDFNITIKGGRVPKPLRAWEECGLPDEVYQAIQKVGYKEPTPIQRQAIPIGLQNRDVIGVAETGSGKTAAFLIPLLAWLHLED</sequence>
<evidence type="ECO:0000256" key="1">
    <source>
        <dbReference type="ARBA" id="ARBA00004496"/>
    </source>
</evidence>
<dbReference type="SUPFAM" id="SSF48592">
    <property type="entry name" value="GroEL equatorial domain-like"/>
    <property type="match status" value="1"/>
</dbReference>
<dbReference type="EMBL" id="WIXE01015247">
    <property type="protein sequence ID" value="KAK5973626.1"/>
    <property type="molecule type" value="Genomic_DNA"/>
</dbReference>
<dbReference type="InterPro" id="IPR014014">
    <property type="entry name" value="RNA_helicase_DEAD_Q_motif"/>
</dbReference>